<evidence type="ECO:0000313" key="1">
    <source>
        <dbReference type="EMBL" id="GAA5162668.1"/>
    </source>
</evidence>
<protein>
    <submittedName>
        <fullName evidence="1">Uncharacterized protein</fullName>
    </submittedName>
</protein>
<gene>
    <name evidence="1" type="ORF">GCM10025770_13680</name>
</gene>
<dbReference type="Proteomes" id="UP001500547">
    <property type="component" value="Unassembled WGS sequence"/>
</dbReference>
<name>A0ABP9QIX4_9RHOO</name>
<sequence length="77" mass="8689">MAVGERDSVARDQAYIFDRMPFHLRSSYIEVYADHIGVPAATRGGDRVVDGLKGWREVVREATLSGWDRLDVVLLRA</sequence>
<dbReference type="EMBL" id="BAABLD010000007">
    <property type="protein sequence ID" value="GAA5162668.1"/>
    <property type="molecule type" value="Genomic_DNA"/>
</dbReference>
<accession>A0ABP9QIX4</accession>
<comment type="caution">
    <text evidence="1">The sequence shown here is derived from an EMBL/GenBank/DDBJ whole genome shotgun (WGS) entry which is preliminary data.</text>
</comment>
<organism evidence="1 2">
    <name type="scientific">Viridibacterium curvum</name>
    <dbReference type="NCBI Taxonomy" id="1101404"/>
    <lineage>
        <taxon>Bacteria</taxon>
        <taxon>Pseudomonadati</taxon>
        <taxon>Pseudomonadota</taxon>
        <taxon>Betaproteobacteria</taxon>
        <taxon>Rhodocyclales</taxon>
        <taxon>Rhodocyclaceae</taxon>
        <taxon>Viridibacterium</taxon>
    </lineage>
</organism>
<proteinExistence type="predicted"/>
<keyword evidence="2" id="KW-1185">Reference proteome</keyword>
<reference evidence="2" key="1">
    <citation type="journal article" date="2019" name="Int. J. Syst. Evol. Microbiol.">
        <title>The Global Catalogue of Microorganisms (GCM) 10K type strain sequencing project: providing services to taxonomists for standard genome sequencing and annotation.</title>
        <authorList>
            <consortium name="The Broad Institute Genomics Platform"/>
            <consortium name="The Broad Institute Genome Sequencing Center for Infectious Disease"/>
            <person name="Wu L."/>
            <person name="Ma J."/>
        </authorList>
    </citation>
    <scope>NUCLEOTIDE SEQUENCE [LARGE SCALE GENOMIC DNA]</scope>
    <source>
        <strain evidence="2">JCM 18715</strain>
    </source>
</reference>
<evidence type="ECO:0000313" key="2">
    <source>
        <dbReference type="Proteomes" id="UP001500547"/>
    </source>
</evidence>